<dbReference type="InterPro" id="IPR010388">
    <property type="entry name" value="Anaerobic_Co-chelatase"/>
</dbReference>
<dbReference type="SUPFAM" id="SSF53800">
    <property type="entry name" value="Chelatase"/>
    <property type="match status" value="1"/>
</dbReference>
<sequence length="53" mass="5488">MAGAQENSWRSRLEGDGFSVLPVLSGLGENPAFAALFARHAAEAALDAGLELC</sequence>
<dbReference type="GO" id="GO:0016852">
    <property type="term" value="F:sirohydrochlorin cobaltochelatase activity"/>
    <property type="evidence" value="ECO:0007669"/>
    <property type="project" value="InterPro"/>
</dbReference>
<keyword evidence="2" id="KW-1185">Reference proteome</keyword>
<accession>A0A2L1GMN8</accession>
<dbReference type="Proteomes" id="UP000239867">
    <property type="component" value="Chromosome"/>
</dbReference>
<organism evidence="1 2">
    <name type="scientific">Desulfobulbus oralis</name>
    <dbReference type="NCBI Taxonomy" id="1986146"/>
    <lineage>
        <taxon>Bacteria</taxon>
        <taxon>Pseudomonadati</taxon>
        <taxon>Thermodesulfobacteriota</taxon>
        <taxon>Desulfobulbia</taxon>
        <taxon>Desulfobulbales</taxon>
        <taxon>Desulfobulbaceae</taxon>
        <taxon>Desulfobulbus</taxon>
    </lineage>
</organism>
<dbReference type="AlphaFoldDB" id="A0A2L1GMN8"/>
<dbReference type="EMBL" id="CP021255">
    <property type="protein sequence ID" value="AVD70960.1"/>
    <property type="molecule type" value="Genomic_DNA"/>
</dbReference>
<protein>
    <submittedName>
        <fullName evidence="1">Uncharacterized protein</fullName>
    </submittedName>
</protein>
<name>A0A2L1GMN8_9BACT</name>
<evidence type="ECO:0000313" key="1">
    <source>
        <dbReference type="EMBL" id="AVD70960.1"/>
    </source>
</evidence>
<dbReference type="KEGG" id="deo:CAY53_05250"/>
<dbReference type="GO" id="GO:0019251">
    <property type="term" value="P:anaerobic cobalamin biosynthetic process"/>
    <property type="evidence" value="ECO:0007669"/>
    <property type="project" value="InterPro"/>
</dbReference>
<dbReference type="Pfam" id="PF06180">
    <property type="entry name" value="CbiK"/>
    <property type="match status" value="1"/>
</dbReference>
<evidence type="ECO:0000313" key="2">
    <source>
        <dbReference type="Proteomes" id="UP000239867"/>
    </source>
</evidence>
<gene>
    <name evidence="1" type="ORF">CAY53_05250</name>
</gene>
<reference evidence="1 2" key="1">
    <citation type="journal article" date="2018" name="MBio">
        <title>Insights into the evolution of host association through the isolation and characterization of a novel human periodontal pathobiont, Desulfobulbus oralis.</title>
        <authorList>
            <person name="Cross K.L."/>
            <person name="Chirania P."/>
            <person name="Xiong W."/>
            <person name="Beall C.J."/>
            <person name="Elkins J.G."/>
            <person name="Giannone R.J."/>
            <person name="Griffen A.L."/>
            <person name="Guss A.M."/>
            <person name="Hettich R.L."/>
            <person name="Joshi S.S."/>
            <person name="Mokrzan E.M."/>
            <person name="Martin R.K."/>
            <person name="Zhulin I.B."/>
            <person name="Leys E.J."/>
            <person name="Podar M."/>
        </authorList>
    </citation>
    <scope>NUCLEOTIDE SEQUENCE [LARGE SCALE GENOMIC DNA]</scope>
    <source>
        <strain evidence="1 2">ORNL</strain>
    </source>
</reference>
<proteinExistence type="predicted"/>